<reference evidence="2" key="1">
    <citation type="journal article" date="2019" name="Int. J. Syst. Evol. Microbiol.">
        <title>The Global Catalogue of Microorganisms (GCM) 10K type strain sequencing project: providing services to taxonomists for standard genome sequencing and annotation.</title>
        <authorList>
            <consortium name="The Broad Institute Genomics Platform"/>
            <consortium name="The Broad Institute Genome Sequencing Center for Infectious Disease"/>
            <person name="Wu L."/>
            <person name="Ma J."/>
        </authorList>
    </citation>
    <scope>NUCLEOTIDE SEQUENCE [LARGE SCALE GENOMIC DNA]</scope>
    <source>
        <strain evidence="2">JCM 16956</strain>
    </source>
</reference>
<dbReference type="EMBL" id="BAABAJ010000002">
    <property type="protein sequence ID" value="GAA3902552.1"/>
    <property type="molecule type" value="Genomic_DNA"/>
</dbReference>
<evidence type="ECO:0000313" key="1">
    <source>
        <dbReference type="EMBL" id="GAA3902552.1"/>
    </source>
</evidence>
<protein>
    <submittedName>
        <fullName evidence="1">Uncharacterized protein</fullName>
    </submittedName>
</protein>
<dbReference type="Proteomes" id="UP001501000">
    <property type="component" value="Unassembled WGS sequence"/>
</dbReference>
<name>A0ABP7LJX3_9ACTN</name>
<gene>
    <name evidence="1" type="ORF">GCM10022244_11000</name>
</gene>
<evidence type="ECO:0000313" key="2">
    <source>
        <dbReference type="Proteomes" id="UP001501000"/>
    </source>
</evidence>
<keyword evidence="2" id="KW-1185">Reference proteome</keyword>
<accession>A0ABP7LJX3</accession>
<comment type="caution">
    <text evidence="1">The sequence shown here is derived from an EMBL/GenBank/DDBJ whole genome shotgun (WGS) entry which is preliminary data.</text>
</comment>
<sequence>MDPVRVVGLCVAGRLDGLDGLDGLGGDLVRLGGRHRVLPLSVKGVYTPRGYMVPIPADPGGGTCRSLCLMGDTERRRLAVAG</sequence>
<organism evidence="1 2">
    <name type="scientific">Streptomyces gulbargensis</name>
    <dbReference type="NCBI Taxonomy" id="364901"/>
    <lineage>
        <taxon>Bacteria</taxon>
        <taxon>Bacillati</taxon>
        <taxon>Actinomycetota</taxon>
        <taxon>Actinomycetes</taxon>
        <taxon>Kitasatosporales</taxon>
        <taxon>Streptomycetaceae</taxon>
        <taxon>Streptomyces</taxon>
    </lineage>
</organism>
<proteinExistence type="predicted"/>